<name>A0A1B2I1S3_9BACT</name>
<dbReference type="EMBL" id="CP016757">
    <property type="protein sequence ID" value="ANZ43925.1"/>
    <property type="molecule type" value="Genomic_DNA"/>
</dbReference>
<dbReference type="OrthoDB" id="4054at2"/>
<dbReference type="Proteomes" id="UP000093044">
    <property type="component" value="Chromosome"/>
</dbReference>
<proteinExistence type="predicted"/>
<dbReference type="GeneID" id="83056573"/>
<dbReference type="KEGG" id="cpor:BED41_01755"/>
<dbReference type="RefSeq" id="WP_066742296.1">
    <property type="nucleotide sequence ID" value="NZ_CALCLR010000048.1"/>
</dbReference>
<sequence>MADKFKNETTILPGSFGARQVKLSRLYPEAANGVHVLLLHGVHSSANLSPYNKFRHLACILAERGFTPWLCETSRRAANREDYCDDVGGWIMEAFRGKSFRNELDDCAAALRHVESQSPPELWIWGFSLGGIIALALACGEGYAVGKVILSGTGLVSMPEAERTMMPLPILSTLRESVDTEMLNDIRAREAVAFRGSNDAIFSDAACRSLLEAINIPRENKRYYVIEGADHSMKMRNGRHDSKIMDEMLSLLTDQ</sequence>
<dbReference type="STRING" id="1197717.BED41_01755"/>
<protein>
    <submittedName>
        <fullName evidence="1">Uncharacterized protein</fullName>
    </submittedName>
</protein>
<organism evidence="1 2">
    <name type="scientific">Cloacibacillus porcorum</name>
    <dbReference type="NCBI Taxonomy" id="1197717"/>
    <lineage>
        <taxon>Bacteria</taxon>
        <taxon>Thermotogati</taxon>
        <taxon>Synergistota</taxon>
        <taxon>Synergistia</taxon>
        <taxon>Synergistales</taxon>
        <taxon>Synergistaceae</taxon>
        <taxon>Cloacibacillus</taxon>
    </lineage>
</organism>
<dbReference type="AlphaFoldDB" id="A0A1B2I1S3"/>
<gene>
    <name evidence="1" type="ORF">BED41_01755</name>
</gene>
<dbReference type="InterPro" id="IPR029058">
    <property type="entry name" value="AB_hydrolase_fold"/>
</dbReference>
<accession>A0A1B2I1S3</accession>
<evidence type="ECO:0000313" key="1">
    <source>
        <dbReference type="EMBL" id="ANZ43925.1"/>
    </source>
</evidence>
<evidence type="ECO:0000313" key="2">
    <source>
        <dbReference type="Proteomes" id="UP000093044"/>
    </source>
</evidence>
<reference evidence="1" key="1">
    <citation type="submission" date="2016-08" db="EMBL/GenBank/DDBJ databases">
        <title>Complete genome of Cloacibacillus porcorum.</title>
        <authorList>
            <person name="Looft T."/>
            <person name="Bayles D.O."/>
            <person name="Alt D.P."/>
        </authorList>
    </citation>
    <scope>NUCLEOTIDE SEQUENCE [LARGE SCALE GENOMIC DNA]</scope>
    <source>
        <strain evidence="1">CL-84</strain>
    </source>
</reference>
<dbReference type="SUPFAM" id="SSF53474">
    <property type="entry name" value="alpha/beta-Hydrolases"/>
    <property type="match status" value="1"/>
</dbReference>
<keyword evidence="2" id="KW-1185">Reference proteome</keyword>
<dbReference type="Gene3D" id="3.40.50.1820">
    <property type="entry name" value="alpha/beta hydrolase"/>
    <property type="match status" value="1"/>
</dbReference>